<comment type="caution">
    <text evidence="1">The sequence shown here is derived from an EMBL/GenBank/DDBJ whole genome shotgun (WGS) entry which is preliminary data.</text>
</comment>
<proteinExistence type="predicted"/>
<sequence>MITTTHWPYQPAFLVDLFAAKGSTDVQDSNVDSLKQPANEAGSQGSKNSCLVDAVLHYVVRANDLINGCGIRYVSSKAIVETMLHCVQDANLMMLLSSSKHSALKTLISVLTVYEDDTHLELQLVNILKLHDKNSFASIPILLKFFLTLARVKGGDSSTCTGIVDNVIPYFFSEKAYIISYYLNAPDFPSDDPDRKRPWAQTNFFGCS</sequence>
<protein>
    <submittedName>
        <fullName evidence="1">Uncharacterized protein</fullName>
    </submittedName>
</protein>
<accession>A0AAW2BSE3</accession>
<evidence type="ECO:0000313" key="1">
    <source>
        <dbReference type="EMBL" id="KAK9987854.1"/>
    </source>
</evidence>
<gene>
    <name evidence="1" type="ORF">SO802_028093</name>
</gene>
<name>A0AAW2BSE3_9ROSI</name>
<dbReference type="AlphaFoldDB" id="A0AAW2BSE3"/>
<reference evidence="1 2" key="1">
    <citation type="submission" date="2024-01" db="EMBL/GenBank/DDBJ databases">
        <title>A telomere-to-telomere, gap-free genome of sweet tea (Lithocarpus litseifolius).</title>
        <authorList>
            <person name="Zhou J."/>
        </authorList>
    </citation>
    <scope>NUCLEOTIDE SEQUENCE [LARGE SCALE GENOMIC DNA]</scope>
    <source>
        <strain evidence="1">Zhou-2022a</strain>
        <tissue evidence="1">Leaf</tissue>
    </source>
</reference>
<dbReference type="EMBL" id="JAZDWU010000010">
    <property type="protein sequence ID" value="KAK9987854.1"/>
    <property type="molecule type" value="Genomic_DNA"/>
</dbReference>
<evidence type="ECO:0000313" key="2">
    <source>
        <dbReference type="Proteomes" id="UP001459277"/>
    </source>
</evidence>
<organism evidence="1 2">
    <name type="scientific">Lithocarpus litseifolius</name>
    <dbReference type="NCBI Taxonomy" id="425828"/>
    <lineage>
        <taxon>Eukaryota</taxon>
        <taxon>Viridiplantae</taxon>
        <taxon>Streptophyta</taxon>
        <taxon>Embryophyta</taxon>
        <taxon>Tracheophyta</taxon>
        <taxon>Spermatophyta</taxon>
        <taxon>Magnoliopsida</taxon>
        <taxon>eudicotyledons</taxon>
        <taxon>Gunneridae</taxon>
        <taxon>Pentapetalae</taxon>
        <taxon>rosids</taxon>
        <taxon>fabids</taxon>
        <taxon>Fagales</taxon>
        <taxon>Fagaceae</taxon>
        <taxon>Lithocarpus</taxon>
    </lineage>
</organism>
<dbReference type="Proteomes" id="UP001459277">
    <property type="component" value="Unassembled WGS sequence"/>
</dbReference>
<keyword evidence="2" id="KW-1185">Reference proteome</keyword>